<reference evidence="1 2" key="1">
    <citation type="submission" date="2024-04" db="EMBL/GenBank/DDBJ databases">
        <title>genome sequences of Mucor flavus KT1a and Helicostylum pulchrum KT1b strains isolation_sourced from the surface of a dry-aged beef.</title>
        <authorList>
            <person name="Toyotome T."/>
            <person name="Hosono M."/>
            <person name="Torimaru M."/>
            <person name="Fukuda K."/>
            <person name="Mikami N."/>
        </authorList>
    </citation>
    <scope>NUCLEOTIDE SEQUENCE [LARGE SCALE GENOMIC DNA]</scope>
    <source>
        <strain evidence="1 2">KT1b</strain>
    </source>
</reference>
<organism evidence="1 2">
    <name type="scientific">Helicostylum pulchrum</name>
    <dbReference type="NCBI Taxonomy" id="562976"/>
    <lineage>
        <taxon>Eukaryota</taxon>
        <taxon>Fungi</taxon>
        <taxon>Fungi incertae sedis</taxon>
        <taxon>Mucoromycota</taxon>
        <taxon>Mucoromycotina</taxon>
        <taxon>Mucoromycetes</taxon>
        <taxon>Mucorales</taxon>
        <taxon>Mucorineae</taxon>
        <taxon>Mucoraceae</taxon>
        <taxon>Helicostylum</taxon>
    </lineage>
</organism>
<dbReference type="Proteomes" id="UP001476247">
    <property type="component" value="Unassembled WGS sequence"/>
</dbReference>
<dbReference type="EMBL" id="BAABUJ010000007">
    <property type="protein sequence ID" value="GAA5797254.1"/>
    <property type="molecule type" value="Genomic_DNA"/>
</dbReference>
<name>A0ABP9XR26_9FUNG</name>
<proteinExistence type="predicted"/>
<sequence length="84" mass="9695">MTFALIHYYVLRILEKAAGNVKDSFLQGEIDTLYNFLRRLFPYTVPSIDINCEAVQEELFRNLEAHPVKLADCLGCLFALKQRS</sequence>
<keyword evidence="2" id="KW-1185">Reference proteome</keyword>
<evidence type="ECO:0000313" key="1">
    <source>
        <dbReference type="EMBL" id="GAA5797254.1"/>
    </source>
</evidence>
<protein>
    <submittedName>
        <fullName evidence="1">Uncharacterized protein</fullName>
    </submittedName>
</protein>
<accession>A0ABP9XR26</accession>
<gene>
    <name evidence="1" type="ORF">HPULCUR_002634</name>
</gene>
<comment type="caution">
    <text evidence="1">The sequence shown here is derived from an EMBL/GenBank/DDBJ whole genome shotgun (WGS) entry which is preliminary data.</text>
</comment>
<evidence type="ECO:0000313" key="2">
    <source>
        <dbReference type="Proteomes" id="UP001476247"/>
    </source>
</evidence>